<accession>A0AAE3K8D8</accession>
<evidence type="ECO:0000256" key="1">
    <source>
        <dbReference type="SAM" id="Phobius"/>
    </source>
</evidence>
<evidence type="ECO:0000313" key="3">
    <source>
        <dbReference type="Proteomes" id="UP001203207"/>
    </source>
</evidence>
<dbReference type="Pfam" id="PF26119">
    <property type="entry name" value="DUF8036"/>
    <property type="match status" value="1"/>
</dbReference>
<organism evidence="2 3">
    <name type="scientific">Natronocalculus amylovorans</name>
    <dbReference type="NCBI Taxonomy" id="2917812"/>
    <lineage>
        <taxon>Archaea</taxon>
        <taxon>Methanobacteriati</taxon>
        <taxon>Methanobacteriota</taxon>
        <taxon>Stenosarchaea group</taxon>
        <taxon>Halobacteria</taxon>
        <taxon>Halobacteriales</taxon>
        <taxon>Haloferacaceae</taxon>
        <taxon>Natronocalculus</taxon>
    </lineage>
</organism>
<dbReference type="RefSeq" id="WP_250583852.1">
    <property type="nucleotide sequence ID" value="NZ_JAKRVX010000003.1"/>
</dbReference>
<feature type="transmembrane region" description="Helical" evidence="1">
    <location>
        <begin position="6"/>
        <end position="27"/>
    </location>
</feature>
<keyword evidence="1" id="KW-0812">Transmembrane</keyword>
<feature type="transmembrane region" description="Helical" evidence="1">
    <location>
        <begin position="39"/>
        <end position="60"/>
    </location>
</feature>
<keyword evidence="1" id="KW-0472">Membrane</keyword>
<feature type="transmembrane region" description="Helical" evidence="1">
    <location>
        <begin position="80"/>
        <end position="100"/>
    </location>
</feature>
<keyword evidence="1" id="KW-1133">Transmembrane helix</keyword>
<dbReference type="EMBL" id="JAKRVX010000003">
    <property type="protein sequence ID" value="MCL9816928.1"/>
    <property type="molecule type" value="Genomic_DNA"/>
</dbReference>
<dbReference type="Proteomes" id="UP001203207">
    <property type="component" value="Unassembled WGS sequence"/>
</dbReference>
<dbReference type="InterPro" id="IPR058349">
    <property type="entry name" value="DUF8036"/>
</dbReference>
<dbReference type="AlphaFoldDB" id="A0AAE3K8D8"/>
<comment type="caution">
    <text evidence="2">The sequence shown here is derived from an EMBL/GenBank/DDBJ whole genome shotgun (WGS) entry which is preliminary data.</text>
</comment>
<name>A0AAE3K8D8_9EURY</name>
<keyword evidence="3" id="KW-1185">Reference proteome</keyword>
<reference evidence="2" key="2">
    <citation type="submission" date="2022-02" db="EMBL/GenBank/DDBJ databases">
        <authorList>
            <person name="Elcheninov A.G."/>
            <person name="Sorokin D.Y."/>
            <person name="Kublanov I.V."/>
        </authorList>
    </citation>
    <scope>NUCLEOTIDE SEQUENCE</scope>
    <source>
        <strain evidence="2">AArc-St2</strain>
    </source>
</reference>
<proteinExistence type="predicted"/>
<protein>
    <submittedName>
        <fullName evidence="2">Uncharacterized protein</fullName>
    </submittedName>
</protein>
<evidence type="ECO:0000313" key="2">
    <source>
        <dbReference type="EMBL" id="MCL9816928.1"/>
    </source>
</evidence>
<gene>
    <name evidence="2" type="ORF">AArcSt2_08230</name>
</gene>
<sequence>MSVWFDIARISAGLNIVLLGALLYIWGRNYVEFRSKHTLGLLLFALFLLAENALSLYIYVVDPTLSAWFASDVPAIAWRGMMALHVLETIGLTFLVWITWD</sequence>
<reference evidence="2" key="1">
    <citation type="journal article" date="2022" name="Syst. Appl. Microbiol.">
        <title>Natronocalculus amylovorans gen. nov., sp. nov., and Natranaeroarchaeum aerophilus sp. nov., dominant culturable amylolytic natronoarchaea from hypersaline soda lakes in southwestern Siberia.</title>
        <authorList>
            <person name="Sorokin D.Y."/>
            <person name="Elcheninov A.G."/>
            <person name="Khizhniak T.V."/>
            <person name="Koenen M."/>
            <person name="Bale N.J."/>
            <person name="Damste J.S.S."/>
            <person name="Kublanov I.V."/>
        </authorList>
    </citation>
    <scope>NUCLEOTIDE SEQUENCE</scope>
    <source>
        <strain evidence="2">AArc-St2</strain>
    </source>
</reference>